<gene>
    <name evidence="1" type="ORF">Athai_49940</name>
</gene>
<evidence type="ECO:0000313" key="1">
    <source>
        <dbReference type="EMBL" id="BCJ37491.1"/>
    </source>
</evidence>
<proteinExistence type="predicted"/>
<dbReference type="KEGG" id="atl:Athai_49940"/>
<keyword evidence="2" id="KW-1185">Reference proteome</keyword>
<dbReference type="Proteomes" id="UP000611640">
    <property type="component" value="Chromosome"/>
</dbReference>
<organism evidence="1 2">
    <name type="scientific">Actinocatenispora thailandica</name>
    <dbReference type="NCBI Taxonomy" id="227318"/>
    <lineage>
        <taxon>Bacteria</taxon>
        <taxon>Bacillati</taxon>
        <taxon>Actinomycetota</taxon>
        <taxon>Actinomycetes</taxon>
        <taxon>Micromonosporales</taxon>
        <taxon>Micromonosporaceae</taxon>
        <taxon>Actinocatenispora</taxon>
    </lineage>
</organism>
<sequence length="110" mass="10827">MVGSDRVALARAVAAAAGATPGVSRLVAGGLIPAVTHVPGGTVPGVRLGSTAVSVHIAVDRFPLEPVITGVVHAVGAVLSGADDRRRVEVVVEDVEDSALRSGPFGTGAS</sequence>
<evidence type="ECO:0008006" key="3">
    <source>
        <dbReference type="Google" id="ProtNLM"/>
    </source>
</evidence>
<accession>A0A7R7HZH0</accession>
<dbReference type="AlphaFoldDB" id="A0A7R7HZH0"/>
<reference evidence="1 2" key="1">
    <citation type="submission" date="2020-08" db="EMBL/GenBank/DDBJ databases">
        <title>Whole genome shotgun sequence of Actinocatenispora thailandica NBRC 105041.</title>
        <authorList>
            <person name="Komaki H."/>
            <person name="Tamura T."/>
        </authorList>
    </citation>
    <scope>NUCLEOTIDE SEQUENCE [LARGE SCALE GENOMIC DNA]</scope>
    <source>
        <strain evidence="1 2">NBRC 105041</strain>
    </source>
</reference>
<protein>
    <recommendedName>
        <fullName evidence="3">Asp23/Gls24 family envelope stress response protein</fullName>
    </recommendedName>
</protein>
<name>A0A7R7HZH0_9ACTN</name>
<dbReference type="RefSeq" id="WP_203963691.1">
    <property type="nucleotide sequence ID" value="NZ_AP023355.1"/>
</dbReference>
<dbReference type="EMBL" id="AP023355">
    <property type="protein sequence ID" value="BCJ37491.1"/>
    <property type="molecule type" value="Genomic_DNA"/>
</dbReference>
<evidence type="ECO:0000313" key="2">
    <source>
        <dbReference type="Proteomes" id="UP000611640"/>
    </source>
</evidence>